<sequence length="90" mass="9518">MWNPYSSVARTGTIRPVCGAALVSLSLSSSSPLPPQLPYTATSLIDHRIVLQEGDPVQFQVGLAVDGGGMRAVNIASRHAFLRGNVERAS</sequence>
<name>A0AA35X208_GEOBA</name>
<keyword evidence="2" id="KW-1185">Reference proteome</keyword>
<proteinExistence type="predicted"/>
<organism evidence="1 2">
    <name type="scientific">Geodia barretti</name>
    <name type="common">Barrett's horny sponge</name>
    <dbReference type="NCBI Taxonomy" id="519541"/>
    <lineage>
        <taxon>Eukaryota</taxon>
        <taxon>Metazoa</taxon>
        <taxon>Porifera</taxon>
        <taxon>Demospongiae</taxon>
        <taxon>Heteroscleromorpha</taxon>
        <taxon>Tetractinellida</taxon>
        <taxon>Astrophorina</taxon>
        <taxon>Geodiidae</taxon>
        <taxon>Geodia</taxon>
    </lineage>
</organism>
<dbReference type="Proteomes" id="UP001174909">
    <property type="component" value="Unassembled WGS sequence"/>
</dbReference>
<reference evidence="1" key="1">
    <citation type="submission" date="2023-03" db="EMBL/GenBank/DDBJ databases">
        <authorList>
            <person name="Steffen K."/>
            <person name="Cardenas P."/>
        </authorList>
    </citation>
    <scope>NUCLEOTIDE SEQUENCE</scope>
</reference>
<gene>
    <name evidence="1" type="ORF">GBAR_LOCUS22903</name>
</gene>
<evidence type="ECO:0000313" key="2">
    <source>
        <dbReference type="Proteomes" id="UP001174909"/>
    </source>
</evidence>
<feature type="non-terminal residue" evidence="1">
    <location>
        <position position="1"/>
    </location>
</feature>
<dbReference type="AlphaFoldDB" id="A0AA35X208"/>
<dbReference type="EMBL" id="CASHTH010003167">
    <property type="protein sequence ID" value="CAI8041184.1"/>
    <property type="molecule type" value="Genomic_DNA"/>
</dbReference>
<accession>A0AA35X208</accession>
<evidence type="ECO:0000313" key="1">
    <source>
        <dbReference type="EMBL" id="CAI8041184.1"/>
    </source>
</evidence>
<comment type="caution">
    <text evidence="1">The sequence shown here is derived from an EMBL/GenBank/DDBJ whole genome shotgun (WGS) entry which is preliminary data.</text>
</comment>
<protein>
    <submittedName>
        <fullName evidence="1">Uncharacterized protein</fullName>
    </submittedName>
</protein>